<keyword evidence="4" id="KW-0238">DNA-binding</keyword>
<reference evidence="9" key="3">
    <citation type="submission" date="2025-08" db="UniProtKB">
        <authorList>
            <consortium name="RefSeq"/>
        </authorList>
    </citation>
    <scope>IDENTIFICATION</scope>
    <source>
        <strain evidence="9">CBS 342.82</strain>
    </source>
</reference>
<dbReference type="GO" id="GO:0006289">
    <property type="term" value="P:nucleotide-excision repair"/>
    <property type="evidence" value="ECO:0007669"/>
    <property type="project" value="TreeGrafter"/>
</dbReference>
<organism evidence="9">
    <name type="scientific">Dissoconium aciculare CBS 342.82</name>
    <dbReference type="NCBI Taxonomy" id="1314786"/>
    <lineage>
        <taxon>Eukaryota</taxon>
        <taxon>Fungi</taxon>
        <taxon>Dikarya</taxon>
        <taxon>Ascomycota</taxon>
        <taxon>Pezizomycotina</taxon>
        <taxon>Dothideomycetes</taxon>
        <taxon>Dothideomycetidae</taxon>
        <taxon>Mycosphaerellales</taxon>
        <taxon>Dissoconiaceae</taxon>
        <taxon>Dissoconium</taxon>
    </lineage>
</organism>
<dbReference type="GO" id="GO:0005662">
    <property type="term" value="C:DNA replication factor A complex"/>
    <property type="evidence" value="ECO:0007669"/>
    <property type="project" value="TreeGrafter"/>
</dbReference>
<evidence type="ECO:0000256" key="4">
    <source>
        <dbReference type="ARBA" id="ARBA00023125"/>
    </source>
</evidence>
<feature type="region of interest" description="Disordered" evidence="6">
    <location>
        <begin position="152"/>
        <end position="185"/>
    </location>
</feature>
<keyword evidence="5" id="KW-0539">Nucleus</keyword>
<dbReference type="PANTHER" id="PTHR13989:SF16">
    <property type="entry name" value="REPLICATION PROTEIN A2"/>
    <property type="match status" value="1"/>
</dbReference>
<keyword evidence="8" id="KW-1185">Reference proteome</keyword>
<evidence type="ECO:0000256" key="2">
    <source>
        <dbReference type="ARBA" id="ARBA00007815"/>
    </source>
</evidence>
<evidence type="ECO:0000256" key="1">
    <source>
        <dbReference type="ARBA" id="ARBA00004123"/>
    </source>
</evidence>
<dbReference type="Proteomes" id="UP000504637">
    <property type="component" value="Unplaced"/>
</dbReference>
<dbReference type="SUPFAM" id="SSF50249">
    <property type="entry name" value="Nucleic acid-binding proteins"/>
    <property type="match status" value="1"/>
</dbReference>
<dbReference type="InterPro" id="IPR040260">
    <property type="entry name" value="RFA2-like"/>
</dbReference>
<sequence length="254" mass="27334">MTGSQGGDSGAAKRTFDKNTLRPVTIKQLLDAHLPTPDSEVVHIDNSEVSQVTIVGQVRNISAQTTNITYRLDDGTGTIDVKVWVDAEPHQNPNEAARPKPVELGYARAWGKLKVLNNKRHVGANIIRPITDYNEISYHLLESTYVHLYNSRGPPESLSKGNDGSGGHQQGGQSNGGDQSVGNVNLSGMSANARAVFMAIRKTPQTNEGLHATDIAVRTGLELNEVLKAGDELQGLGSIYTTVDDTTWALLDLA</sequence>
<dbReference type="GO" id="GO:0006260">
    <property type="term" value="P:DNA replication"/>
    <property type="evidence" value="ECO:0007669"/>
    <property type="project" value="UniProtKB-KW"/>
</dbReference>
<dbReference type="Pfam" id="PF08784">
    <property type="entry name" value="RPA_C"/>
    <property type="match status" value="1"/>
</dbReference>
<dbReference type="Gene3D" id="1.10.10.10">
    <property type="entry name" value="Winged helix-like DNA-binding domain superfamily/Winged helix DNA-binding domain"/>
    <property type="match status" value="1"/>
</dbReference>
<dbReference type="SUPFAM" id="SSF46785">
    <property type="entry name" value="Winged helix' DNA-binding domain"/>
    <property type="match status" value="1"/>
</dbReference>
<dbReference type="GO" id="GO:0003697">
    <property type="term" value="F:single-stranded DNA binding"/>
    <property type="evidence" value="ECO:0007669"/>
    <property type="project" value="TreeGrafter"/>
</dbReference>
<keyword evidence="3" id="KW-0235">DNA replication</keyword>
<evidence type="ECO:0000256" key="3">
    <source>
        <dbReference type="ARBA" id="ARBA00022705"/>
    </source>
</evidence>
<feature type="domain" description="Replication protein A C-terminal" evidence="7">
    <location>
        <begin position="147"/>
        <end position="246"/>
    </location>
</feature>
<dbReference type="GeneID" id="54357778"/>
<dbReference type="InterPro" id="IPR036388">
    <property type="entry name" value="WH-like_DNA-bd_sf"/>
</dbReference>
<gene>
    <name evidence="9" type="ORF">K489DRAFT_253791</name>
</gene>
<protein>
    <submittedName>
        <fullName evidence="9">Replication protein A, subunit RPA32</fullName>
    </submittedName>
</protein>
<accession>A0A6J3M2F0</accession>
<dbReference type="InterPro" id="IPR014892">
    <property type="entry name" value="RPA_C"/>
</dbReference>
<evidence type="ECO:0000259" key="7">
    <source>
        <dbReference type="Pfam" id="PF08784"/>
    </source>
</evidence>
<evidence type="ECO:0000313" key="8">
    <source>
        <dbReference type="Proteomes" id="UP000504637"/>
    </source>
</evidence>
<dbReference type="OrthoDB" id="25571at2759"/>
<dbReference type="CDD" id="cd04478">
    <property type="entry name" value="RPA2_DBD_D"/>
    <property type="match status" value="1"/>
</dbReference>
<reference evidence="9" key="1">
    <citation type="submission" date="2020-01" db="EMBL/GenBank/DDBJ databases">
        <authorList>
            <consortium name="DOE Joint Genome Institute"/>
            <person name="Haridas S."/>
            <person name="Albert R."/>
            <person name="Binder M."/>
            <person name="Bloem J."/>
            <person name="Labutti K."/>
            <person name="Salamov A."/>
            <person name="Andreopoulos B."/>
            <person name="Baker S.E."/>
            <person name="Barry K."/>
            <person name="Bills G."/>
            <person name="Bluhm B.H."/>
            <person name="Cannon C."/>
            <person name="Castanera R."/>
            <person name="Culley D.E."/>
            <person name="Daum C."/>
            <person name="Ezra D."/>
            <person name="Gonzalez J.B."/>
            <person name="Henrissat B."/>
            <person name="Kuo A."/>
            <person name="Liang C."/>
            <person name="Lipzen A."/>
            <person name="Lutzoni F."/>
            <person name="Magnuson J."/>
            <person name="Mondo S."/>
            <person name="Nolan M."/>
            <person name="Ohm R."/>
            <person name="Pangilinan J."/>
            <person name="Park H.-J."/>
            <person name="Ramirez L."/>
            <person name="Alfaro M."/>
            <person name="Sun H."/>
            <person name="Tritt A."/>
            <person name="Yoshinaga Y."/>
            <person name="Zwiers L.-H."/>
            <person name="Turgeon B.G."/>
            <person name="Goodwin S.B."/>
            <person name="Spatafora J.W."/>
            <person name="Crous P.W."/>
            <person name="Grigoriev I.V."/>
        </authorList>
    </citation>
    <scope>NUCLEOTIDE SEQUENCE</scope>
    <source>
        <strain evidence="9">CBS 342.82</strain>
    </source>
</reference>
<dbReference type="GO" id="GO:0035861">
    <property type="term" value="C:site of double-strand break"/>
    <property type="evidence" value="ECO:0007669"/>
    <property type="project" value="TreeGrafter"/>
</dbReference>
<comment type="similarity">
    <text evidence="2">Belongs to the replication factor A protein 2 family.</text>
</comment>
<dbReference type="GO" id="GO:0000781">
    <property type="term" value="C:chromosome, telomeric region"/>
    <property type="evidence" value="ECO:0007669"/>
    <property type="project" value="TreeGrafter"/>
</dbReference>
<evidence type="ECO:0000313" key="9">
    <source>
        <dbReference type="RefSeq" id="XP_033458710.1"/>
    </source>
</evidence>
<dbReference type="InterPro" id="IPR036390">
    <property type="entry name" value="WH_DNA-bd_sf"/>
</dbReference>
<evidence type="ECO:0000256" key="5">
    <source>
        <dbReference type="ARBA" id="ARBA00023242"/>
    </source>
</evidence>
<evidence type="ECO:0000256" key="6">
    <source>
        <dbReference type="SAM" id="MobiDB-lite"/>
    </source>
</evidence>
<feature type="compositionally biased region" description="Gly residues" evidence="6">
    <location>
        <begin position="163"/>
        <end position="175"/>
    </location>
</feature>
<dbReference type="Gene3D" id="2.40.50.140">
    <property type="entry name" value="Nucleic acid-binding proteins"/>
    <property type="match status" value="1"/>
</dbReference>
<dbReference type="PANTHER" id="PTHR13989">
    <property type="entry name" value="REPLICATION PROTEIN A-RELATED"/>
    <property type="match status" value="1"/>
</dbReference>
<dbReference type="GO" id="GO:0000724">
    <property type="term" value="P:double-strand break repair via homologous recombination"/>
    <property type="evidence" value="ECO:0007669"/>
    <property type="project" value="TreeGrafter"/>
</dbReference>
<dbReference type="InterPro" id="IPR012340">
    <property type="entry name" value="NA-bd_OB-fold"/>
</dbReference>
<dbReference type="InterPro" id="IPR014646">
    <property type="entry name" value="Rfa2/RPA32"/>
</dbReference>
<proteinExistence type="inferred from homology"/>
<dbReference type="AlphaFoldDB" id="A0A6J3M2F0"/>
<name>A0A6J3M2F0_9PEZI</name>
<reference evidence="9" key="2">
    <citation type="submission" date="2020-04" db="EMBL/GenBank/DDBJ databases">
        <authorList>
            <consortium name="NCBI Genome Project"/>
        </authorList>
    </citation>
    <scope>NUCLEOTIDE SEQUENCE</scope>
    <source>
        <strain evidence="9">CBS 342.82</strain>
    </source>
</reference>
<dbReference type="RefSeq" id="XP_033458710.1">
    <property type="nucleotide sequence ID" value="XM_033599979.1"/>
</dbReference>
<dbReference type="PIRSF" id="PIRSF036949">
    <property type="entry name" value="RPA32"/>
    <property type="match status" value="1"/>
</dbReference>
<comment type="subcellular location">
    <subcellularLocation>
        <location evidence="1">Nucleus</location>
    </subcellularLocation>
</comment>